<evidence type="ECO:0000313" key="4">
    <source>
        <dbReference type="Proteomes" id="UP000469215"/>
    </source>
</evidence>
<feature type="transmembrane region" description="Helical" evidence="2">
    <location>
        <begin position="382"/>
        <end position="400"/>
    </location>
</feature>
<feature type="transmembrane region" description="Helical" evidence="2">
    <location>
        <begin position="958"/>
        <end position="976"/>
    </location>
</feature>
<keyword evidence="2" id="KW-1133">Transmembrane helix</keyword>
<feature type="transmembrane region" description="Helical" evidence="2">
    <location>
        <begin position="71"/>
        <end position="91"/>
    </location>
</feature>
<feature type="compositionally biased region" description="Pro residues" evidence="1">
    <location>
        <begin position="1093"/>
        <end position="1103"/>
    </location>
</feature>
<feature type="transmembrane region" description="Helical" evidence="2">
    <location>
        <begin position="887"/>
        <end position="906"/>
    </location>
</feature>
<dbReference type="RefSeq" id="WP_160951939.1">
    <property type="nucleotide sequence ID" value="NZ_WWEQ01000001.1"/>
</dbReference>
<feature type="transmembrane region" description="Helical" evidence="2">
    <location>
        <begin position="472"/>
        <end position="491"/>
    </location>
</feature>
<feature type="transmembrane region" description="Helical" evidence="2">
    <location>
        <begin position="322"/>
        <end position="341"/>
    </location>
</feature>
<organism evidence="3 4">
    <name type="scientific">Brevibacterium rongguiense</name>
    <dbReference type="NCBI Taxonomy" id="2695267"/>
    <lineage>
        <taxon>Bacteria</taxon>
        <taxon>Bacillati</taxon>
        <taxon>Actinomycetota</taxon>
        <taxon>Actinomycetes</taxon>
        <taxon>Micrococcales</taxon>
        <taxon>Brevibacteriaceae</taxon>
        <taxon>Brevibacterium</taxon>
    </lineage>
</organism>
<keyword evidence="2" id="KW-0472">Membrane</keyword>
<feature type="transmembrane region" description="Helical" evidence="2">
    <location>
        <begin position="103"/>
        <end position="123"/>
    </location>
</feature>
<feature type="transmembrane region" description="Helical" evidence="2">
    <location>
        <begin position="237"/>
        <end position="259"/>
    </location>
</feature>
<dbReference type="EMBL" id="WWEQ01000001">
    <property type="protein sequence ID" value="MYM18475.1"/>
    <property type="molecule type" value="Genomic_DNA"/>
</dbReference>
<feature type="transmembrane region" description="Helical" evidence="2">
    <location>
        <begin position="935"/>
        <end position="952"/>
    </location>
</feature>
<feature type="transmembrane region" description="Helical" evidence="2">
    <location>
        <begin position="266"/>
        <end position="285"/>
    </location>
</feature>
<feature type="compositionally biased region" description="Gly residues" evidence="1">
    <location>
        <begin position="1057"/>
        <end position="1067"/>
    </location>
</feature>
<feature type="transmembrane region" description="Helical" evidence="2">
    <location>
        <begin position="412"/>
        <end position="436"/>
    </location>
</feature>
<dbReference type="Proteomes" id="UP000469215">
    <property type="component" value="Unassembled WGS sequence"/>
</dbReference>
<feature type="compositionally biased region" description="Basic and acidic residues" evidence="1">
    <location>
        <begin position="1173"/>
        <end position="1183"/>
    </location>
</feature>
<gene>
    <name evidence="3" type="ORF">GSY69_00380</name>
</gene>
<feature type="transmembrane region" description="Helical" evidence="2">
    <location>
        <begin position="774"/>
        <end position="801"/>
    </location>
</feature>
<feature type="transmembrane region" description="Helical" evidence="2">
    <location>
        <begin position="862"/>
        <end position="880"/>
    </location>
</feature>
<feature type="transmembrane region" description="Helical" evidence="2">
    <location>
        <begin position="448"/>
        <end position="466"/>
    </location>
</feature>
<evidence type="ECO:0000256" key="2">
    <source>
        <dbReference type="SAM" id="Phobius"/>
    </source>
</evidence>
<evidence type="ECO:0000256" key="1">
    <source>
        <dbReference type="SAM" id="MobiDB-lite"/>
    </source>
</evidence>
<dbReference type="AlphaFoldDB" id="A0A6N9H3G4"/>
<feature type="compositionally biased region" description="Gly residues" evidence="1">
    <location>
        <begin position="998"/>
        <end position="1008"/>
    </location>
</feature>
<sequence length="1266" mass="127013">MPSDRALGTPRSAAAPAGYAPAAYAPAGQRPAARPAADRSALYPNILLGVACLFVLAAAIVFASIARSPGIRAVCIWAVALVVYGTGLLIYTLTRRLRPVGSALTGLGLALVPIAGSLLGGLSLTSPSLAWFVSSLVGFACFVLAAWLLRSATITWFAGLFCLSLFMSAASLTAAPVVWYFAVLILATSLLALAARVLRGRASALTTEPLVLIGEVVAPAAVLAATAIMPFPSAGAWAGLFGALAVHYAVAALLFPAMWRIAAAQAAAIAALVALVVACSGALWFHGHEGFAGRTGAGAVTALIAAVAVGAEAVLVRRRNRLFSLLCLGTGGVLLIAAHFAAEGMLRADVPALAIALALACASAAACALLIALAFDLPPAQGVAAACALGAVAWVGRLLPLSPSLPGGGARWVLVAAAGFTIVLAGVIAVQTFAASRAGRRLPRTRRAIPWMSGGAPFVLLLPAAIAPDAGMPLVAAAIALALLLALAGCACAAKSGLLLTGAMPLSFALGSGIARALGPASEAPARTALITAVVLTLITAGLVLAAAPLVRRGRAQRALSCATAAMLCTAGAQPMLLSGLAMSLISARTQLAPSEAVLAGAGIVAVLGAARWVQRRVLTTAPATVAIPGAVKRPAAPRQPGAPAARRPEPAPPAGWGPRPRLAGATGYTTAFSLGIGALAGAAVVVFGSSAAALPLAVVACGVVVAISAATALGERLGGLFALGGLPLLIMFTLPAQLITDDGSVQLLVGAWGAWAVTYGAYWLLVRLGRPSLTLLIMAFCAVGIAVLATLTLSASVPWLHSLPQAAAGLTVMAPALMLALLGVRMRSPMARRVLPEAASYVMAFGAMLVVHGIVDVRAVIGWHLVVAVAWFWGLRAEARGERTGALVRLIVPFAALTLLGLVAALAGGGWYTVVFLADHVALLVYGALRSRPWALWWGLAASVAAIVWFLRDLVWLALIVLALVLIGVVVWLLLRGQRKPQPQSPPAFDPGPQSDGTGGGTGGPHGGAAHWGAQARRDAAAATGGARQDPHTRWAPRPAGAPAPGFRPPAPAPRGPGGAVPGGDRGQQQGPPAGMAPSGAGDPREPRRPSAGPPEIPPGPLAGPVSGRPGEWANPPQHPQTAGHHGATPPTPPPAPPQAGDPRLAGGRAPAPYRTDHREQAGPGPRPQGMDPRRGLVHDDGQPNPGARPAPADPGAQAAPPRPGAVRRPGTPRAPGSGTHAPGTQAPGAHDPGAQGAGAQGAGAQSPGAQPPGTQGGPATEESR</sequence>
<feature type="region of interest" description="Disordered" evidence="1">
    <location>
        <begin position="983"/>
        <end position="1266"/>
    </location>
</feature>
<evidence type="ECO:0000313" key="3">
    <source>
        <dbReference type="EMBL" id="MYM18475.1"/>
    </source>
</evidence>
<feature type="transmembrane region" description="Helical" evidence="2">
    <location>
        <begin position="498"/>
        <end position="518"/>
    </location>
</feature>
<feature type="compositionally biased region" description="Low complexity" evidence="1">
    <location>
        <begin position="1068"/>
        <end position="1083"/>
    </location>
</feature>
<evidence type="ECO:0008006" key="5">
    <source>
        <dbReference type="Google" id="ProtNLM"/>
    </source>
</evidence>
<feature type="transmembrane region" description="Helical" evidence="2">
    <location>
        <begin position="694"/>
        <end position="714"/>
    </location>
</feature>
<dbReference type="InterPro" id="IPR051425">
    <property type="entry name" value="Formin_Homology"/>
</dbReference>
<feature type="transmembrane region" description="Helical" evidence="2">
    <location>
        <begin position="297"/>
        <end position="315"/>
    </location>
</feature>
<feature type="transmembrane region" description="Helical" evidence="2">
    <location>
        <begin position="839"/>
        <end position="856"/>
    </location>
</feature>
<feature type="transmembrane region" description="Helical" evidence="2">
    <location>
        <begin position="530"/>
        <end position="551"/>
    </location>
</feature>
<feature type="compositionally biased region" description="Low complexity" evidence="1">
    <location>
        <begin position="1227"/>
        <end position="1236"/>
    </location>
</feature>
<feature type="region of interest" description="Disordered" evidence="1">
    <location>
        <begin position="633"/>
        <end position="660"/>
    </location>
</feature>
<feature type="transmembrane region" description="Helical" evidence="2">
    <location>
        <begin position="353"/>
        <end position="375"/>
    </location>
</feature>
<feature type="compositionally biased region" description="Low complexity" evidence="1">
    <location>
        <begin position="1009"/>
        <end position="1029"/>
    </location>
</feature>
<reference evidence="3 4" key="1">
    <citation type="submission" date="2020-01" db="EMBL/GenBank/DDBJ databases">
        <authorList>
            <person name="Deng T."/>
        </authorList>
    </citation>
    <scope>NUCLEOTIDE SEQUENCE [LARGE SCALE GENOMIC DNA]</scope>
    <source>
        <strain evidence="3 4">5221</strain>
    </source>
</reference>
<feature type="transmembrane region" description="Helical" evidence="2">
    <location>
        <begin position="563"/>
        <end position="586"/>
    </location>
</feature>
<accession>A0A6N9H3G4</accession>
<protein>
    <recommendedName>
        <fullName evidence="5">DUF2339 domain-containing protein</fullName>
    </recommendedName>
</protein>
<comment type="caution">
    <text evidence="3">The sequence shown here is derived from an EMBL/GenBank/DDBJ whole genome shotgun (WGS) entry which is preliminary data.</text>
</comment>
<feature type="transmembrane region" description="Helical" evidence="2">
    <location>
        <begin position="669"/>
        <end position="688"/>
    </location>
</feature>
<feature type="transmembrane region" description="Helical" evidence="2">
    <location>
        <begin position="210"/>
        <end position="231"/>
    </location>
</feature>
<dbReference type="PANTHER" id="PTHR45725:SF18">
    <property type="entry name" value="ORC1-LIKE AAA ATPASE DOMAIN-CONTAINING PROTEIN"/>
    <property type="match status" value="1"/>
</dbReference>
<feature type="transmembrane region" description="Helical" evidence="2">
    <location>
        <begin position="42"/>
        <end position="65"/>
    </location>
</feature>
<feature type="transmembrane region" description="Helical" evidence="2">
    <location>
        <begin position="129"/>
        <end position="149"/>
    </location>
</feature>
<feature type="transmembrane region" description="Helical" evidence="2">
    <location>
        <begin position="721"/>
        <end position="740"/>
    </location>
</feature>
<keyword evidence="4" id="KW-1185">Reference proteome</keyword>
<feature type="compositionally biased region" description="Low complexity" evidence="1">
    <location>
        <begin position="1244"/>
        <end position="1266"/>
    </location>
</feature>
<feature type="transmembrane region" description="Helical" evidence="2">
    <location>
        <begin position="592"/>
        <end position="611"/>
    </location>
</feature>
<name>A0A6N9H3G4_9MICO</name>
<feature type="compositionally biased region" description="Pro residues" evidence="1">
    <location>
        <begin position="1131"/>
        <end position="1141"/>
    </location>
</feature>
<feature type="compositionally biased region" description="Low complexity" evidence="1">
    <location>
        <begin position="634"/>
        <end position="646"/>
    </location>
</feature>
<proteinExistence type="predicted"/>
<feature type="compositionally biased region" description="Pro residues" evidence="1">
    <location>
        <begin position="1041"/>
        <end position="1056"/>
    </location>
</feature>
<feature type="transmembrane region" description="Helical" evidence="2">
    <location>
        <begin position="178"/>
        <end position="198"/>
    </location>
</feature>
<dbReference type="PANTHER" id="PTHR45725">
    <property type="entry name" value="FORMIN HOMOLOGY 2 FAMILY MEMBER"/>
    <property type="match status" value="1"/>
</dbReference>
<keyword evidence="2" id="KW-0812">Transmembrane</keyword>
<feature type="transmembrane region" description="Helical" evidence="2">
    <location>
        <begin position="807"/>
        <end position="827"/>
    </location>
</feature>
<feature type="transmembrane region" description="Helical" evidence="2">
    <location>
        <begin position="746"/>
        <end position="767"/>
    </location>
</feature>
<feature type="transmembrane region" description="Helical" evidence="2">
    <location>
        <begin position="154"/>
        <end position="172"/>
    </location>
</feature>
<feature type="compositionally biased region" description="Low complexity" evidence="1">
    <location>
        <begin position="1195"/>
        <end position="1218"/>
    </location>
</feature>